<dbReference type="PROSITE" id="PS01187">
    <property type="entry name" value="EGF_CA"/>
    <property type="match status" value="1"/>
</dbReference>
<dbReference type="GO" id="GO:0042806">
    <property type="term" value="F:fucose binding"/>
    <property type="evidence" value="ECO:0007669"/>
    <property type="project" value="UniProtKB-ARBA"/>
</dbReference>
<evidence type="ECO:0000256" key="11">
    <source>
        <dbReference type="PROSITE-ProRule" id="PRU00076"/>
    </source>
</evidence>
<dbReference type="OrthoDB" id="547680at2759"/>
<dbReference type="FunFam" id="2.10.25.10:FF:000038">
    <property type="entry name" value="Fibrillin 2"/>
    <property type="match status" value="1"/>
</dbReference>
<dbReference type="SMART" id="SM00179">
    <property type="entry name" value="EGF_CA"/>
    <property type="match status" value="1"/>
</dbReference>
<dbReference type="Pfam" id="PF22633">
    <property type="entry name" value="F5_F8_type_C_2"/>
    <property type="match status" value="1"/>
</dbReference>
<keyword evidence="13" id="KW-1185">Reference proteome</keyword>
<evidence type="ECO:0000256" key="8">
    <source>
        <dbReference type="ARBA" id="ARBA00022737"/>
    </source>
</evidence>
<keyword evidence="9" id="KW-0106">Calcium</keyword>
<comment type="subunit">
    <text evidence="3">Homotrimer.</text>
</comment>
<dbReference type="SMART" id="SM00181">
    <property type="entry name" value="EGF"/>
    <property type="match status" value="1"/>
</dbReference>
<evidence type="ECO:0000313" key="13">
    <source>
        <dbReference type="Proteomes" id="UP001152795"/>
    </source>
</evidence>
<dbReference type="AlphaFoldDB" id="A0A7D9E0F4"/>
<dbReference type="Pfam" id="PF12947">
    <property type="entry name" value="EGF_3"/>
    <property type="match status" value="1"/>
</dbReference>
<dbReference type="InterPro" id="IPR006585">
    <property type="entry name" value="FTP1"/>
</dbReference>
<dbReference type="GO" id="GO:0001868">
    <property type="term" value="P:regulation of complement activation, lectin pathway"/>
    <property type="evidence" value="ECO:0007669"/>
    <property type="project" value="UniProtKB-ARBA"/>
</dbReference>
<evidence type="ECO:0000256" key="7">
    <source>
        <dbReference type="ARBA" id="ARBA00022734"/>
    </source>
</evidence>
<dbReference type="InterPro" id="IPR001881">
    <property type="entry name" value="EGF-like_Ca-bd_dom"/>
</dbReference>
<dbReference type="GO" id="GO:0010185">
    <property type="term" value="P:regulation of cellular defense response"/>
    <property type="evidence" value="ECO:0007669"/>
    <property type="project" value="UniProtKB-ARBA"/>
</dbReference>
<comment type="function">
    <text evidence="1">Acts as a defensive agent. Recognizes blood group fucosylated oligosaccharides including A, B, H and Lewis B-type antigens. Does not recognize Lewis A antigen and has low affinity for monovalent haptens.</text>
</comment>
<dbReference type="PROSITE" id="PS01186">
    <property type="entry name" value="EGF_2"/>
    <property type="match status" value="1"/>
</dbReference>
<keyword evidence="8" id="KW-0677">Repeat</keyword>
<protein>
    <submittedName>
        <fullName evidence="12">Partial</fullName>
    </submittedName>
</protein>
<dbReference type="PROSITE" id="PS50026">
    <property type="entry name" value="EGF_3"/>
    <property type="match status" value="1"/>
</dbReference>
<dbReference type="InterPro" id="IPR018097">
    <property type="entry name" value="EGF_Ca-bd_CS"/>
</dbReference>
<dbReference type="PANTHER" id="PTHR45713:SF11">
    <property type="entry name" value="FUCOLECTIN TACHYLECTIN-4 PENTRAXIN-1 DOMAIN-CONTAINING PROTEIN"/>
    <property type="match status" value="1"/>
</dbReference>
<evidence type="ECO:0000256" key="10">
    <source>
        <dbReference type="ARBA" id="ARBA00023157"/>
    </source>
</evidence>
<evidence type="ECO:0000256" key="6">
    <source>
        <dbReference type="ARBA" id="ARBA00022729"/>
    </source>
</evidence>
<keyword evidence="7" id="KW-0430">Lectin</keyword>
<dbReference type="SUPFAM" id="SSF49785">
    <property type="entry name" value="Galactose-binding domain-like"/>
    <property type="match status" value="2"/>
</dbReference>
<evidence type="ECO:0000313" key="12">
    <source>
        <dbReference type="EMBL" id="CAB3997556.1"/>
    </source>
</evidence>
<keyword evidence="10" id="KW-1015">Disulfide bond</keyword>
<name>A0A7D9E0F4_PARCT</name>
<keyword evidence="4 11" id="KW-0245">EGF-like domain</keyword>
<dbReference type="CDD" id="cd00054">
    <property type="entry name" value="EGF_CA"/>
    <property type="match status" value="1"/>
</dbReference>
<comment type="caution">
    <text evidence="11">Lacks conserved residue(s) required for the propagation of feature annotation.</text>
</comment>
<dbReference type="PROSITE" id="PS00010">
    <property type="entry name" value="ASX_HYDROXYL"/>
    <property type="match status" value="1"/>
</dbReference>
<evidence type="ECO:0000256" key="4">
    <source>
        <dbReference type="ARBA" id="ARBA00022536"/>
    </source>
</evidence>
<accession>A0A7D9E0F4</accession>
<dbReference type="SMART" id="SM00607">
    <property type="entry name" value="FTP"/>
    <property type="match status" value="1"/>
</dbReference>
<dbReference type="Gene3D" id="2.40.155.10">
    <property type="entry name" value="Green fluorescent protein"/>
    <property type="match status" value="1"/>
</dbReference>
<dbReference type="PANTHER" id="PTHR45713">
    <property type="entry name" value="FTP DOMAIN-CONTAINING PROTEIN"/>
    <property type="match status" value="1"/>
</dbReference>
<comment type="caution">
    <text evidence="12">The sequence shown here is derived from an EMBL/GenBank/DDBJ whole genome shotgun (WGS) entry which is preliminary data.</text>
</comment>
<dbReference type="InterPro" id="IPR000742">
    <property type="entry name" value="EGF"/>
</dbReference>
<evidence type="ECO:0000256" key="5">
    <source>
        <dbReference type="ARBA" id="ARBA00022723"/>
    </source>
</evidence>
<keyword evidence="6" id="KW-0732">Signal</keyword>
<evidence type="ECO:0000256" key="1">
    <source>
        <dbReference type="ARBA" id="ARBA00002219"/>
    </source>
</evidence>
<reference evidence="12" key="1">
    <citation type="submission" date="2020-04" db="EMBL/GenBank/DDBJ databases">
        <authorList>
            <person name="Alioto T."/>
            <person name="Alioto T."/>
            <person name="Gomez Garrido J."/>
        </authorList>
    </citation>
    <scope>NUCLEOTIDE SEQUENCE</scope>
    <source>
        <strain evidence="12">A484AB</strain>
    </source>
</reference>
<dbReference type="InterPro" id="IPR008979">
    <property type="entry name" value="Galactose-bd-like_sf"/>
</dbReference>
<dbReference type="Proteomes" id="UP001152795">
    <property type="component" value="Unassembled WGS sequence"/>
</dbReference>
<dbReference type="Gene3D" id="2.60.120.260">
    <property type="entry name" value="Galactose-binding domain-like"/>
    <property type="match status" value="2"/>
</dbReference>
<dbReference type="InterPro" id="IPR024731">
    <property type="entry name" value="NELL2-like_EGF"/>
</dbReference>
<sequence length="274" mass="30877">MAVDGRVDDDDLAHHFAATIPRYDPDPYWYVELDDMYLVQTVEIISRRDCCAGQVETFEVRVGERLNDDGGKTNPPCGEPKNMNNIPKHTFRCELYGKFVTVKKANPPVIYGLVLLEVMVNKEPTLNVAFKRPTHHSSLNGESAKSEYAVDGILNYYQFLTDGDGALPHWLMIDFEERRKVHKIFVLPKTEYLEHFKKVIMTLDTNECAPVSPCHANATCNNTDGSYICTCDPGYGGDGLICNGNRIVSSGIWVKHEERNTTYCLFGILIIGSF</sequence>
<evidence type="ECO:0000256" key="3">
    <source>
        <dbReference type="ARBA" id="ARBA00011233"/>
    </source>
</evidence>
<dbReference type="InterPro" id="IPR051941">
    <property type="entry name" value="BG_Antigen-Binding_Lectin"/>
</dbReference>
<dbReference type="EMBL" id="CACRXK020003130">
    <property type="protein sequence ID" value="CAB3997556.1"/>
    <property type="molecule type" value="Genomic_DNA"/>
</dbReference>
<dbReference type="GO" id="GO:0005509">
    <property type="term" value="F:calcium ion binding"/>
    <property type="evidence" value="ECO:0007669"/>
    <property type="project" value="InterPro"/>
</dbReference>
<organism evidence="12 13">
    <name type="scientific">Paramuricea clavata</name>
    <name type="common">Red gorgonian</name>
    <name type="synonym">Violescent sea-whip</name>
    <dbReference type="NCBI Taxonomy" id="317549"/>
    <lineage>
        <taxon>Eukaryota</taxon>
        <taxon>Metazoa</taxon>
        <taxon>Cnidaria</taxon>
        <taxon>Anthozoa</taxon>
        <taxon>Octocorallia</taxon>
        <taxon>Malacalcyonacea</taxon>
        <taxon>Plexauridae</taxon>
        <taxon>Paramuricea</taxon>
    </lineage>
</organism>
<proteinExistence type="inferred from homology"/>
<comment type="similarity">
    <text evidence="2">Belongs to the fucolectin family.</text>
</comment>
<dbReference type="InterPro" id="IPR000152">
    <property type="entry name" value="EGF-type_Asp/Asn_hydroxyl_site"/>
</dbReference>
<evidence type="ECO:0000256" key="9">
    <source>
        <dbReference type="ARBA" id="ARBA00022837"/>
    </source>
</evidence>
<dbReference type="InterPro" id="IPR009017">
    <property type="entry name" value="GFP"/>
</dbReference>
<gene>
    <name evidence="12" type="ORF">PACLA_8A004060</name>
</gene>
<evidence type="ECO:0000256" key="2">
    <source>
        <dbReference type="ARBA" id="ARBA00010147"/>
    </source>
</evidence>
<keyword evidence="5" id="KW-0479">Metal-binding</keyword>